<dbReference type="PANTHER" id="PTHR10066:SF67">
    <property type="entry name" value="BETA-GLUCURONIDASE"/>
    <property type="match status" value="1"/>
</dbReference>
<dbReference type="InterPro" id="IPR006104">
    <property type="entry name" value="Glyco_hydro_2_N"/>
</dbReference>
<evidence type="ECO:0000256" key="4">
    <source>
        <dbReference type="ARBA" id="ARBA00016205"/>
    </source>
</evidence>
<dbReference type="FunFam" id="2.60.120.260:FF:000027">
    <property type="entry name" value="Beta-glucuronidase"/>
    <property type="match status" value="1"/>
</dbReference>
<dbReference type="InterPro" id="IPR017853">
    <property type="entry name" value="GH"/>
</dbReference>
<name>A0A1B6MJ87_9HEMI</name>
<dbReference type="InterPro" id="IPR006103">
    <property type="entry name" value="Glyco_hydro_2_cat"/>
</dbReference>
<evidence type="ECO:0000256" key="6">
    <source>
        <dbReference type="ARBA" id="ARBA00023295"/>
    </source>
</evidence>
<feature type="chain" id="PRO_5008588248" description="Beta-glucuronidase" evidence="7">
    <location>
        <begin position="23"/>
        <end position="632"/>
    </location>
</feature>
<dbReference type="GO" id="GO:0019391">
    <property type="term" value="P:glucuronoside catabolic process"/>
    <property type="evidence" value="ECO:0007669"/>
    <property type="project" value="TreeGrafter"/>
</dbReference>
<evidence type="ECO:0000313" key="11">
    <source>
        <dbReference type="EMBL" id="JAT36030.1"/>
    </source>
</evidence>
<dbReference type="InterPro" id="IPR036156">
    <property type="entry name" value="Beta-gal/glucu_dom_sf"/>
</dbReference>
<dbReference type="AlphaFoldDB" id="A0A1B6MJ87"/>
<dbReference type="InterPro" id="IPR006101">
    <property type="entry name" value="Glyco_hydro_2"/>
</dbReference>
<dbReference type="GO" id="GO:0004566">
    <property type="term" value="F:beta-glucuronidase activity"/>
    <property type="evidence" value="ECO:0007669"/>
    <property type="project" value="UniProtKB-EC"/>
</dbReference>
<dbReference type="Gene3D" id="3.20.20.80">
    <property type="entry name" value="Glycosidases"/>
    <property type="match status" value="1"/>
</dbReference>
<feature type="domain" description="Glycosyl hydrolases family 2 sugar binding" evidence="10">
    <location>
        <begin position="35"/>
        <end position="218"/>
    </location>
</feature>
<gene>
    <name evidence="11" type="ORF">g.34747</name>
</gene>
<comment type="function">
    <text evidence="1">Plays an important role in the degradation of dermatan and keratan sulfates.</text>
</comment>
<dbReference type="EC" id="3.2.1.31" evidence="3"/>
<dbReference type="Gene3D" id="2.60.40.10">
    <property type="entry name" value="Immunoglobulins"/>
    <property type="match status" value="1"/>
</dbReference>
<dbReference type="PRINTS" id="PR00132">
    <property type="entry name" value="GLHYDRLASE2"/>
</dbReference>
<evidence type="ECO:0000259" key="10">
    <source>
        <dbReference type="Pfam" id="PF02837"/>
    </source>
</evidence>
<evidence type="ECO:0000259" key="9">
    <source>
        <dbReference type="Pfam" id="PF02836"/>
    </source>
</evidence>
<dbReference type="GO" id="GO:0005615">
    <property type="term" value="C:extracellular space"/>
    <property type="evidence" value="ECO:0007669"/>
    <property type="project" value="TreeGrafter"/>
</dbReference>
<dbReference type="InterPro" id="IPR008979">
    <property type="entry name" value="Galactose-bd-like_sf"/>
</dbReference>
<dbReference type="FunFam" id="3.20.20.80:FF:000080">
    <property type="entry name" value="Beta-glucuronidase UidA"/>
    <property type="match status" value="1"/>
</dbReference>
<dbReference type="Pfam" id="PF00703">
    <property type="entry name" value="Glyco_hydro_2"/>
    <property type="match status" value="1"/>
</dbReference>
<sequence length="632" mass="72288">MRHQWLSISIVWSLLQLEFATCYLYPYESQTRETRSLNGLWDFKVSPESNMDIGFKEAWHKKDFKELGDSIKMPVPASFNEITTNKTIRDYVGWVWYQRTFYAPGHWHQNEDNPVQVFIHFGGVHHFSVIFLNGQQVGEHEGGHLPFQLKLPRGVLKSFNILTVAVNNTLTPFTIPQGYVTYPKDTKSYPQGYRQYTHQCDYFDYAGINRPVILFTTPTVYITEIDVTTDIDENLQGLVKYSVSTSADAECSTKLYDKTGVAVAASSHCQGTLRVVSPQLWWPAFSCGRTSGHLYTLEIYLEEGSGSGPDVYRLPVGIRTVSWNNTSIMINNRPVYLRGFGMHEDSDIRGRGFDYAVLARDLNLINWIGTNAIRTSHYPYAEETLNEADAMGILVIVEAPACSLKSFGEELYLYHKAYLLEMMSIHKNRPSVIMWSLANEPESNSEQADHYFGNLSYVAKEYDSTRPVTFVTSQLVANDTAVRHMDIVCVNRYRAWYSDSGHTELIVHQVLGEMREWHGKYNRPVLITEYGAASISGLHALPETMWSEDYQVVTHLEHFKAFDILRQEGTITGELMWNFIDFITPQGTFFIAEYFRPGGCSKGLFTRERQPKHAAHTVKRRYLALANCSVEL</sequence>
<evidence type="ECO:0000256" key="3">
    <source>
        <dbReference type="ARBA" id="ARBA00012761"/>
    </source>
</evidence>
<feature type="domain" description="Glycoside hydrolase family 2 catalytic" evidence="9">
    <location>
        <begin position="324"/>
        <end position="625"/>
    </location>
</feature>
<keyword evidence="7" id="KW-0732">Signal</keyword>
<dbReference type="SUPFAM" id="SSF51445">
    <property type="entry name" value="(Trans)glycosidases"/>
    <property type="match status" value="1"/>
</dbReference>
<evidence type="ECO:0000256" key="7">
    <source>
        <dbReference type="SAM" id="SignalP"/>
    </source>
</evidence>
<evidence type="ECO:0000256" key="5">
    <source>
        <dbReference type="ARBA" id="ARBA00022801"/>
    </source>
</evidence>
<proteinExistence type="inferred from homology"/>
<dbReference type="Pfam" id="PF02836">
    <property type="entry name" value="Glyco_hydro_2_C"/>
    <property type="match status" value="1"/>
</dbReference>
<dbReference type="Pfam" id="PF02837">
    <property type="entry name" value="Glyco_hydro_2_N"/>
    <property type="match status" value="1"/>
</dbReference>
<feature type="domain" description="Glycoside hydrolase family 2 immunoglobulin-like beta-sandwich" evidence="8">
    <location>
        <begin position="220"/>
        <end position="319"/>
    </location>
</feature>
<comment type="similarity">
    <text evidence="2">Belongs to the glycosyl hydrolase 2 family.</text>
</comment>
<organism evidence="11">
    <name type="scientific">Graphocephala atropunctata</name>
    <dbReference type="NCBI Taxonomy" id="36148"/>
    <lineage>
        <taxon>Eukaryota</taxon>
        <taxon>Metazoa</taxon>
        <taxon>Ecdysozoa</taxon>
        <taxon>Arthropoda</taxon>
        <taxon>Hexapoda</taxon>
        <taxon>Insecta</taxon>
        <taxon>Pterygota</taxon>
        <taxon>Neoptera</taxon>
        <taxon>Paraneoptera</taxon>
        <taxon>Hemiptera</taxon>
        <taxon>Auchenorrhyncha</taxon>
        <taxon>Membracoidea</taxon>
        <taxon>Cicadellidae</taxon>
        <taxon>Cicadellinae</taxon>
        <taxon>Cicadellini</taxon>
        <taxon>Graphocephala</taxon>
    </lineage>
</organism>
<dbReference type="InterPro" id="IPR006102">
    <property type="entry name" value="Ig-like_GH2"/>
</dbReference>
<protein>
    <recommendedName>
        <fullName evidence="4">Beta-glucuronidase</fullName>
        <ecNumber evidence="3">3.2.1.31</ecNumber>
    </recommendedName>
</protein>
<evidence type="ECO:0000256" key="2">
    <source>
        <dbReference type="ARBA" id="ARBA00007401"/>
    </source>
</evidence>
<feature type="signal peptide" evidence="7">
    <location>
        <begin position="1"/>
        <end position="22"/>
    </location>
</feature>
<dbReference type="GO" id="GO:0030246">
    <property type="term" value="F:carbohydrate binding"/>
    <property type="evidence" value="ECO:0007669"/>
    <property type="project" value="TreeGrafter"/>
</dbReference>
<dbReference type="SUPFAM" id="SSF49303">
    <property type="entry name" value="beta-Galactosidase/glucuronidase domain"/>
    <property type="match status" value="1"/>
</dbReference>
<dbReference type="InterPro" id="IPR013783">
    <property type="entry name" value="Ig-like_fold"/>
</dbReference>
<dbReference type="EMBL" id="GEBQ01003947">
    <property type="protein sequence ID" value="JAT36030.1"/>
    <property type="molecule type" value="Transcribed_RNA"/>
</dbReference>
<dbReference type="PANTHER" id="PTHR10066">
    <property type="entry name" value="BETA-GLUCURONIDASE"/>
    <property type="match status" value="1"/>
</dbReference>
<evidence type="ECO:0000256" key="1">
    <source>
        <dbReference type="ARBA" id="ARBA00003025"/>
    </source>
</evidence>
<dbReference type="Gene3D" id="2.60.120.260">
    <property type="entry name" value="Galactose-binding domain-like"/>
    <property type="match status" value="1"/>
</dbReference>
<evidence type="ECO:0000259" key="8">
    <source>
        <dbReference type="Pfam" id="PF00703"/>
    </source>
</evidence>
<reference evidence="11" key="1">
    <citation type="submission" date="2015-11" db="EMBL/GenBank/DDBJ databases">
        <title>De novo transcriptome assembly of four potential Pierce s Disease insect vectors from Arizona vineyards.</title>
        <authorList>
            <person name="Tassone E.E."/>
        </authorList>
    </citation>
    <scope>NUCLEOTIDE SEQUENCE</scope>
</reference>
<dbReference type="GO" id="GO:0005975">
    <property type="term" value="P:carbohydrate metabolic process"/>
    <property type="evidence" value="ECO:0007669"/>
    <property type="project" value="InterPro"/>
</dbReference>
<keyword evidence="5" id="KW-0378">Hydrolase</keyword>
<accession>A0A1B6MJ87</accession>
<keyword evidence="6" id="KW-0326">Glycosidase</keyword>
<dbReference type="SUPFAM" id="SSF49785">
    <property type="entry name" value="Galactose-binding domain-like"/>
    <property type="match status" value="1"/>
</dbReference>